<reference evidence="1" key="1">
    <citation type="journal article" date="2019" name="bioRxiv">
        <title>The Genome of the Zebra Mussel, Dreissena polymorpha: A Resource for Invasive Species Research.</title>
        <authorList>
            <person name="McCartney M.A."/>
            <person name="Auch B."/>
            <person name="Kono T."/>
            <person name="Mallez S."/>
            <person name="Zhang Y."/>
            <person name="Obille A."/>
            <person name="Becker A."/>
            <person name="Abrahante J.E."/>
            <person name="Garbe J."/>
            <person name="Badalamenti J.P."/>
            <person name="Herman A."/>
            <person name="Mangelson H."/>
            <person name="Liachko I."/>
            <person name="Sullivan S."/>
            <person name="Sone E.D."/>
            <person name="Koren S."/>
            <person name="Silverstein K.A.T."/>
            <person name="Beckman K.B."/>
            <person name="Gohl D.M."/>
        </authorList>
    </citation>
    <scope>NUCLEOTIDE SEQUENCE</scope>
    <source>
        <strain evidence="1">Duluth1</strain>
        <tissue evidence="1">Whole animal</tissue>
    </source>
</reference>
<name>A0A9D4R637_DREPO</name>
<proteinExistence type="predicted"/>
<sequence length="74" mass="8460">MSPNIGSKARVKNGTISTHMVLEEQTTQMGVTRPIKKRNIDQQLDAMKWRLRDQTITVVKYDDACSYVVHLLIS</sequence>
<gene>
    <name evidence="1" type="ORF">DPMN_099091</name>
</gene>
<evidence type="ECO:0000313" key="2">
    <source>
        <dbReference type="Proteomes" id="UP000828390"/>
    </source>
</evidence>
<protein>
    <submittedName>
        <fullName evidence="1">Uncharacterized protein</fullName>
    </submittedName>
</protein>
<feature type="non-terminal residue" evidence="1">
    <location>
        <position position="1"/>
    </location>
</feature>
<dbReference type="EMBL" id="JAIWYP010000003">
    <property type="protein sequence ID" value="KAH3856501.1"/>
    <property type="molecule type" value="Genomic_DNA"/>
</dbReference>
<dbReference type="AlphaFoldDB" id="A0A9D4R637"/>
<organism evidence="1 2">
    <name type="scientific">Dreissena polymorpha</name>
    <name type="common">Zebra mussel</name>
    <name type="synonym">Mytilus polymorpha</name>
    <dbReference type="NCBI Taxonomy" id="45954"/>
    <lineage>
        <taxon>Eukaryota</taxon>
        <taxon>Metazoa</taxon>
        <taxon>Spiralia</taxon>
        <taxon>Lophotrochozoa</taxon>
        <taxon>Mollusca</taxon>
        <taxon>Bivalvia</taxon>
        <taxon>Autobranchia</taxon>
        <taxon>Heteroconchia</taxon>
        <taxon>Euheterodonta</taxon>
        <taxon>Imparidentia</taxon>
        <taxon>Neoheterodontei</taxon>
        <taxon>Myida</taxon>
        <taxon>Dreissenoidea</taxon>
        <taxon>Dreissenidae</taxon>
        <taxon>Dreissena</taxon>
    </lineage>
</organism>
<dbReference type="Proteomes" id="UP000828390">
    <property type="component" value="Unassembled WGS sequence"/>
</dbReference>
<accession>A0A9D4R637</accession>
<reference evidence="1" key="2">
    <citation type="submission" date="2020-11" db="EMBL/GenBank/DDBJ databases">
        <authorList>
            <person name="McCartney M.A."/>
            <person name="Auch B."/>
            <person name="Kono T."/>
            <person name="Mallez S."/>
            <person name="Becker A."/>
            <person name="Gohl D.M."/>
            <person name="Silverstein K.A.T."/>
            <person name="Koren S."/>
            <person name="Bechman K.B."/>
            <person name="Herman A."/>
            <person name="Abrahante J.E."/>
            <person name="Garbe J."/>
        </authorList>
    </citation>
    <scope>NUCLEOTIDE SEQUENCE</scope>
    <source>
        <strain evidence="1">Duluth1</strain>
        <tissue evidence="1">Whole animal</tissue>
    </source>
</reference>
<comment type="caution">
    <text evidence="1">The sequence shown here is derived from an EMBL/GenBank/DDBJ whole genome shotgun (WGS) entry which is preliminary data.</text>
</comment>
<evidence type="ECO:0000313" key="1">
    <source>
        <dbReference type="EMBL" id="KAH3856501.1"/>
    </source>
</evidence>
<keyword evidence="2" id="KW-1185">Reference proteome</keyword>